<keyword evidence="3" id="KW-1185">Reference proteome</keyword>
<dbReference type="Gene3D" id="3.30.70.1070">
    <property type="entry name" value="Sporulation related repeat"/>
    <property type="match status" value="1"/>
</dbReference>
<evidence type="ECO:0000313" key="3">
    <source>
        <dbReference type="Proteomes" id="UP000003973"/>
    </source>
</evidence>
<comment type="caution">
    <text evidence="2">The sequence shown here is derived from an EMBL/GenBank/DDBJ whole genome shotgun (WGS) entry which is preliminary data.</text>
</comment>
<dbReference type="RefSeq" id="WP_005878517.1">
    <property type="nucleotide sequence ID" value="NZ_CABMNL010000001.1"/>
</dbReference>
<dbReference type="EMBL" id="ACDP02000001">
    <property type="protein sequence ID" value="EEO28634.1"/>
    <property type="molecule type" value="Genomic_DNA"/>
</dbReference>
<dbReference type="PROSITE" id="PS51724">
    <property type="entry name" value="SPOR"/>
    <property type="match status" value="1"/>
</dbReference>
<proteinExistence type="predicted"/>
<dbReference type="Proteomes" id="UP000003973">
    <property type="component" value="Unassembled WGS sequence"/>
</dbReference>
<dbReference type="Pfam" id="PF05036">
    <property type="entry name" value="SPOR"/>
    <property type="match status" value="1"/>
</dbReference>
<dbReference type="InterPro" id="IPR036680">
    <property type="entry name" value="SPOR-like_sf"/>
</dbReference>
<organism evidence="2 3">
    <name type="scientific">Oxalobacter paraformigenes</name>
    <dbReference type="NCBI Taxonomy" id="556268"/>
    <lineage>
        <taxon>Bacteria</taxon>
        <taxon>Pseudomonadati</taxon>
        <taxon>Pseudomonadota</taxon>
        <taxon>Betaproteobacteria</taxon>
        <taxon>Burkholderiales</taxon>
        <taxon>Oxalobacteraceae</taxon>
        <taxon>Oxalobacter</taxon>
    </lineage>
</organism>
<dbReference type="eggNOG" id="ENOG503300Q">
    <property type="taxonomic scope" value="Bacteria"/>
</dbReference>
<dbReference type="AlphaFoldDB" id="C3X5Z8"/>
<evidence type="ECO:0000259" key="1">
    <source>
        <dbReference type="PROSITE" id="PS51724"/>
    </source>
</evidence>
<sequence length="224" mass="25075">MLKFVFWFLLAVNVIVFASTVDYSGISKIPAESRAYEPVEDGRIRILSSSRNASPVPPVEEKKKGLSETACIELENFNPQDADLFAKKMALPANKISRTHTVKASGYMVYIPPFKNIKTAEKRIAELQAKGITNYFLIPEGTRFRHAISLGLFKTEKSARNLMEELEKRSIHDARITARGKTTESVSFKLNNLSGNQIDHLNTLLTAFPQVTRKECGVATEIVQ</sequence>
<accession>C3X5Z8</accession>
<evidence type="ECO:0000313" key="2">
    <source>
        <dbReference type="EMBL" id="EEO28634.1"/>
    </source>
</evidence>
<reference evidence="2" key="1">
    <citation type="submission" date="2011-10" db="EMBL/GenBank/DDBJ databases">
        <title>The Genome Sequence of Oxalobacter formigenes HOxBLS.</title>
        <authorList>
            <consortium name="The Broad Institute Genome Sequencing Platform"/>
            <person name="Earl A."/>
            <person name="Ward D."/>
            <person name="Feldgarden M."/>
            <person name="Gevers D."/>
            <person name="Allison M.J."/>
            <person name="Humphrey S."/>
            <person name="Young S.K."/>
            <person name="Zeng Q."/>
            <person name="Gargeya S."/>
            <person name="Fitzgerald M."/>
            <person name="Haas B."/>
            <person name="Abouelleil A."/>
            <person name="Alvarado L."/>
            <person name="Arachchi H.M."/>
            <person name="Berlin A."/>
            <person name="Brown A."/>
            <person name="Chapman S.B."/>
            <person name="Chen Z."/>
            <person name="Dunbar C."/>
            <person name="Freedman E."/>
            <person name="Gearin G."/>
            <person name="Goldberg J."/>
            <person name="Griggs A."/>
            <person name="Gujja S."/>
            <person name="Heiman D."/>
            <person name="Howarth C."/>
            <person name="Larson L."/>
            <person name="Lui A."/>
            <person name="MacDonald P.J.P."/>
            <person name="Montmayeur A."/>
            <person name="Murphy C."/>
            <person name="Neiman D."/>
            <person name="Pearson M."/>
            <person name="Priest M."/>
            <person name="Roberts A."/>
            <person name="Saif S."/>
            <person name="Shea T."/>
            <person name="Shenoy N."/>
            <person name="Sisk P."/>
            <person name="Stolte C."/>
            <person name="Sykes S."/>
            <person name="Wortman J."/>
            <person name="Nusbaum C."/>
            <person name="Birren B."/>
        </authorList>
    </citation>
    <scope>NUCLEOTIDE SEQUENCE [LARGE SCALE GENOMIC DNA]</scope>
    <source>
        <strain evidence="2">HOxBLS</strain>
    </source>
</reference>
<dbReference type="InterPro" id="IPR007730">
    <property type="entry name" value="SPOR-like_dom"/>
</dbReference>
<dbReference type="SUPFAM" id="SSF110997">
    <property type="entry name" value="Sporulation related repeat"/>
    <property type="match status" value="1"/>
</dbReference>
<name>C3X5Z8_9BURK</name>
<protein>
    <recommendedName>
        <fullName evidence="1">SPOR domain-containing protein</fullName>
    </recommendedName>
</protein>
<dbReference type="HOGENOM" id="CLU_085053_2_0_4"/>
<gene>
    <name evidence="2" type="ORF">OFAG_01787</name>
</gene>
<feature type="domain" description="SPOR" evidence="1">
    <location>
        <begin position="101"/>
        <end position="179"/>
    </location>
</feature>
<dbReference type="GO" id="GO:0042834">
    <property type="term" value="F:peptidoglycan binding"/>
    <property type="evidence" value="ECO:0007669"/>
    <property type="project" value="InterPro"/>
</dbReference>